<reference evidence="2" key="1">
    <citation type="submission" date="2018-02" db="EMBL/GenBank/DDBJ databases">
        <title>Genome sequence of Candidatus Liberibacter europaeus.</title>
        <authorList>
            <person name="Frampton R.A."/>
            <person name="Thompson S.M."/>
            <person name="David C."/>
            <person name="Addison S.M."/>
            <person name="Smith G.R."/>
        </authorList>
    </citation>
    <scope>NUCLEOTIDE SEQUENCE [LARGE SCALE GENOMIC DNA]</scope>
</reference>
<sequence length="932" mass="105236">MKKKCIDLLNKVAGRKLAKEEIRDLEGSILQAHKNFAKEEPATFNKMNKEERTRYALKKAIEDKHEQFAKNFERKITEKRKQADFVKIIHENGKEGELTDIFAQRIFHENGSIGVSVENKIEAETTKYMSGLSEAIKNYGDTHYGFLQDPSKHELIVKEIWGEHTGDKTAKEIADGYKKVGDEVFARAERSGLAVTKRDRYVSQPANPEKVLIRGKEGFIDDVIGDLDMNEYRHIDGEMFSEEEMRDFVGEAWETIAHGGRNKPIADAKYSRSNFGGIGSFKKERQLNFVNADAQLRYLKLYGQEGTPIENLNNSFKRLVRSVVWSEELGSDPETYTKNLLNSLVVKDREVLSRDPQALKLLQKRESTINSIMDVMFHGENVGNSHWANYMATLRGFQSITKLGFHLIPSLEDIPFVAMGLKKNGLELGEGLKRFDKSTIQNAQLFWEGISAGSRRYQEGNHGSGIMRRSNELLHKASGVSFLDRSLKESITLPILNTIGKLTKKYKSLNEFRSAEGNIHAGIFEHGEFTKDHWHVTHLAERDVGPHGDYHIVNHKLIQDIDPKRLVPYIENEQIRKGALESRGAFETKIQEMHEVLEKNTKAFETKKNLEHSLESNDQLNLKIKIMSTAIEKEKQAFEAKWSTKKSKGKLKAEEKHQASISDKQGIVNALKSKRIERLKAESKHQAFITNQKGRIEFLKKQRENFLLEQAQILKDETSKQIYAILQKERQTWARGASGAGLLDKKRLGLLDAPAGTIPGELLRFLLQFKLTPYSMFRSFMFDLPRSAKHYSDLGIPLSPWEIRAKYISVLMISNLVADQLKHLAKFEEPPPIFSVETALKAIAGIAPLGLNAMVNTGGRSDSGTIAKGIIGPSFSMGVDLVSIFKGAQAGENVSKKLARFISGNIPGGNLPYVVGAKKKLITDNIIEHLGR</sequence>
<evidence type="ECO:0000313" key="2">
    <source>
        <dbReference type="Proteomes" id="UP000240811"/>
    </source>
</evidence>
<dbReference type="Proteomes" id="UP000240811">
    <property type="component" value="Unassembled WGS sequence"/>
</dbReference>
<gene>
    <name evidence="1" type="ORF">C4617_04420</name>
</gene>
<protein>
    <submittedName>
        <fullName evidence="1">Uncharacterized protein</fullName>
    </submittedName>
</protein>
<name>A0A2T4VWV3_9HYPH</name>
<dbReference type="EMBL" id="PSQJ01000005">
    <property type="protein sequence ID" value="PTL86256.1"/>
    <property type="molecule type" value="Genomic_DNA"/>
</dbReference>
<accession>A0A2T4VWV3</accession>
<dbReference type="AlphaFoldDB" id="A0A2T4VWV3"/>
<organism evidence="1 2">
    <name type="scientific">Candidatus Liberibacter europaeus</name>
    <dbReference type="NCBI Taxonomy" id="744859"/>
    <lineage>
        <taxon>Bacteria</taxon>
        <taxon>Pseudomonadati</taxon>
        <taxon>Pseudomonadota</taxon>
        <taxon>Alphaproteobacteria</taxon>
        <taxon>Hyphomicrobiales</taxon>
        <taxon>Rhizobiaceae</taxon>
        <taxon>Liberibacter</taxon>
    </lineage>
</organism>
<comment type="caution">
    <text evidence="1">The sequence shown here is derived from an EMBL/GenBank/DDBJ whole genome shotgun (WGS) entry which is preliminary data.</text>
</comment>
<proteinExistence type="predicted"/>
<evidence type="ECO:0000313" key="1">
    <source>
        <dbReference type="EMBL" id="PTL86256.1"/>
    </source>
</evidence>